<keyword evidence="2" id="KW-1185">Reference proteome</keyword>
<dbReference type="RefSeq" id="WP_109016022.1">
    <property type="nucleotide sequence ID" value="NZ_BDOQ01000010.1"/>
</dbReference>
<gene>
    <name evidence="1" type="ORF">NMK_2439</name>
</gene>
<organism evidence="1 2">
    <name type="scientific">Novimethylophilus kurashikiensis</name>
    <dbReference type="NCBI Taxonomy" id="1825523"/>
    <lineage>
        <taxon>Bacteria</taxon>
        <taxon>Pseudomonadati</taxon>
        <taxon>Pseudomonadota</taxon>
        <taxon>Betaproteobacteria</taxon>
        <taxon>Nitrosomonadales</taxon>
        <taxon>Methylophilaceae</taxon>
        <taxon>Novimethylophilus</taxon>
    </lineage>
</organism>
<dbReference type="AlphaFoldDB" id="A0A2R5FBB5"/>
<evidence type="ECO:0000313" key="1">
    <source>
        <dbReference type="EMBL" id="GBG14838.1"/>
    </source>
</evidence>
<dbReference type="EMBL" id="BDOQ01000010">
    <property type="protein sequence ID" value="GBG14838.1"/>
    <property type="molecule type" value="Genomic_DNA"/>
</dbReference>
<accession>A0A2R5FBB5</accession>
<evidence type="ECO:0000313" key="2">
    <source>
        <dbReference type="Proteomes" id="UP000245081"/>
    </source>
</evidence>
<protein>
    <submittedName>
        <fullName evidence="1">Fuculose phosphate aldolase</fullName>
    </submittedName>
</protein>
<dbReference type="Proteomes" id="UP000245081">
    <property type="component" value="Unassembled WGS sequence"/>
</dbReference>
<dbReference type="OrthoDB" id="7020702at2"/>
<reference evidence="1 2" key="1">
    <citation type="journal article" date="2018" name="Environ. Microbiol.">
        <title>Isolation and genomic characterization of Novimethylophilus kurashikiensis gen. nov. sp. nov., a new lanthanide-dependent methylotrophic species of Methylophilaceae.</title>
        <authorList>
            <person name="Lv H."/>
            <person name="Sahin N."/>
            <person name="Tani A."/>
        </authorList>
    </citation>
    <scope>NUCLEOTIDE SEQUENCE [LARGE SCALE GENOMIC DNA]</scope>
    <source>
        <strain evidence="1 2">La2-4</strain>
    </source>
</reference>
<comment type="caution">
    <text evidence="1">The sequence shown here is derived from an EMBL/GenBank/DDBJ whole genome shotgun (WGS) entry which is preliminary data.</text>
</comment>
<proteinExistence type="predicted"/>
<sequence length="88" mass="9757">MSVTSKSAVRTAEQALAYLTDCNLATVASMAMKKTRLKYEFERQIMIAQSAVSWMVEMHVDFSGTRAEEVVTAFGGSVSAWAQKYQPK</sequence>
<name>A0A2R5FBB5_9PROT</name>